<dbReference type="PRINTS" id="PR00080">
    <property type="entry name" value="SDRFAMILY"/>
</dbReference>
<evidence type="ECO:0000313" key="4">
    <source>
        <dbReference type="Proteomes" id="UP000007939"/>
    </source>
</evidence>
<keyword evidence="4" id="KW-1185">Reference proteome</keyword>
<gene>
    <name evidence="3" type="ordered locus">Spico_0068</name>
</gene>
<dbReference type="KEGG" id="scc:Spico_0068"/>
<dbReference type="Proteomes" id="UP000007939">
    <property type="component" value="Chromosome"/>
</dbReference>
<dbReference type="HOGENOM" id="CLU_010194_1_0_12"/>
<evidence type="ECO:0000259" key="2">
    <source>
        <dbReference type="SMART" id="SM00822"/>
    </source>
</evidence>
<evidence type="ECO:0000256" key="1">
    <source>
        <dbReference type="ARBA" id="ARBA00006484"/>
    </source>
</evidence>
<protein>
    <submittedName>
        <fullName evidence="3">3-oxoacyl-(Acyl-carrier-protein) reductase</fullName>
        <ecNumber evidence="3">1.1.1.100</ecNumber>
    </submittedName>
</protein>
<dbReference type="STRING" id="760011.Spico_0068"/>
<dbReference type="EMBL" id="CP002659">
    <property type="protein sequence ID" value="AEC01310.1"/>
    <property type="molecule type" value="Genomic_DNA"/>
</dbReference>
<dbReference type="InterPro" id="IPR002347">
    <property type="entry name" value="SDR_fam"/>
</dbReference>
<dbReference type="Pfam" id="PF13561">
    <property type="entry name" value="adh_short_C2"/>
    <property type="match status" value="1"/>
</dbReference>
<reference evidence="4" key="1">
    <citation type="submission" date="2011-04" db="EMBL/GenBank/DDBJ databases">
        <title>The complete genome of Spirochaeta coccoides DSM 17374.</title>
        <authorList>
            <person name="Lucas S."/>
            <person name="Copeland A."/>
            <person name="Lapidus A."/>
            <person name="Bruce D."/>
            <person name="Goodwin L."/>
            <person name="Pitluck S."/>
            <person name="Peters L."/>
            <person name="Kyrpides N."/>
            <person name="Mavromatis K."/>
            <person name="Pagani I."/>
            <person name="Ivanova N."/>
            <person name="Ovchinnikova G."/>
            <person name="Lu M."/>
            <person name="Detter J.C."/>
            <person name="Tapia R."/>
            <person name="Han C."/>
            <person name="Land M."/>
            <person name="Hauser L."/>
            <person name="Markowitz V."/>
            <person name="Cheng J.-F."/>
            <person name="Hugenholtz P."/>
            <person name="Woyke T."/>
            <person name="Wu D."/>
            <person name="Spring S."/>
            <person name="Schroeder M."/>
            <person name="Brambilla E."/>
            <person name="Klenk H.-P."/>
            <person name="Eisen J.A."/>
        </authorList>
    </citation>
    <scope>NUCLEOTIDE SEQUENCE [LARGE SCALE GENOMIC DNA]</scope>
    <source>
        <strain evidence="4">ATCC BAA-1237 / DSM 17374 / SPN1</strain>
    </source>
</reference>
<comment type="similarity">
    <text evidence="1">Belongs to the short-chain dehydrogenases/reductases (SDR) family.</text>
</comment>
<dbReference type="RefSeq" id="WP_013738706.1">
    <property type="nucleotide sequence ID" value="NC_015436.1"/>
</dbReference>
<sequence length="247" mass="26173">MEMNVHDAVIVVTGGTSTLGEAICRAFLHEGAYVWCGWTSPHGKKRALTLAEEVGSRLLPLRIDVRDGASVTAARDAVMKEHGYLDVLVNNAGVFTVSSQEDLAEQDWDTVFDTNITGVWRMVKTFLPVLADGGSIVNISSMNASRPGFGGTAHYDASKGAVSSYTASLAAEVGPRIRVNAVAPGLIDAPYLHEGDSSLAQSYVRRAALGRLVQASEAADMVLFLASERARAVTGQIFGVDCGYPLG</sequence>
<dbReference type="InterPro" id="IPR036291">
    <property type="entry name" value="NAD(P)-bd_dom_sf"/>
</dbReference>
<name>F4GJ15_PARC1</name>
<dbReference type="FunFam" id="3.40.50.720:FF:000084">
    <property type="entry name" value="Short-chain dehydrogenase reductase"/>
    <property type="match status" value="1"/>
</dbReference>
<dbReference type="Gene3D" id="3.40.50.720">
    <property type="entry name" value="NAD(P)-binding Rossmann-like Domain"/>
    <property type="match status" value="1"/>
</dbReference>
<reference evidence="3 4" key="2">
    <citation type="journal article" date="2012" name="Stand. Genomic Sci.">
        <title>Complete genome sequence of the termite hindgut bacterium Spirochaeta coccoides type strain (SPN1(T)), reclassification in the genus Sphaerochaeta as Sphaerochaeta coccoides comb. nov. and emendations of the family Spirochaetaceae and the genus Sphaerochaeta.</title>
        <authorList>
            <person name="Abt B."/>
            <person name="Han C."/>
            <person name="Scheuner C."/>
            <person name="Lu M."/>
            <person name="Lapidus A."/>
            <person name="Nolan M."/>
            <person name="Lucas S."/>
            <person name="Hammon N."/>
            <person name="Deshpande S."/>
            <person name="Cheng J.F."/>
            <person name="Tapia R."/>
            <person name="Goodwin L.A."/>
            <person name="Pitluck S."/>
            <person name="Liolios K."/>
            <person name="Pagani I."/>
            <person name="Ivanova N."/>
            <person name="Mavromatis K."/>
            <person name="Mikhailova N."/>
            <person name="Huntemann M."/>
            <person name="Pati A."/>
            <person name="Chen A."/>
            <person name="Palaniappan K."/>
            <person name="Land M."/>
            <person name="Hauser L."/>
            <person name="Brambilla E.M."/>
            <person name="Rohde M."/>
            <person name="Spring S."/>
            <person name="Gronow S."/>
            <person name="Goker M."/>
            <person name="Woyke T."/>
            <person name="Bristow J."/>
            <person name="Eisen J.A."/>
            <person name="Markowitz V."/>
            <person name="Hugenholtz P."/>
            <person name="Kyrpides N.C."/>
            <person name="Klenk H.P."/>
            <person name="Detter J.C."/>
        </authorList>
    </citation>
    <scope>NUCLEOTIDE SEQUENCE [LARGE SCALE GENOMIC DNA]</scope>
    <source>
        <strain evidence="4">ATCC BAA-1237 / DSM 17374 / SPN1</strain>
    </source>
</reference>
<dbReference type="AlphaFoldDB" id="F4GJ15"/>
<dbReference type="CDD" id="cd05233">
    <property type="entry name" value="SDR_c"/>
    <property type="match status" value="1"/>
</dbReference>
<dbReference type="eggNOG" id="COG1028">
    <property type="taxonomic scope" value="Bacteria"/>
</dbReference>
<dbReference type="InterPro" id="IPR057326">
    <property type="entry name" value="KR_dom"/>
</dbReference>
<dbReference type="PANTHER" id="PTHR42760">
    <property type="entry name" value="SHORT-CHAIN DEHYDROGENASES/REDUCTASES FAMILY MEMBER"/>
    <property type="match status" value="1"/>
</dbReference>
<dbReference type="EC" id="1.1.1.100" evidence="3"/>
<dbReference type="PRINTS" id="PR00081">
    <property type="entry name" value="GDHRDH"/>
</dbReference>
<dbReference type="SMART" id="SM00822">
    <property type="entry name" value="PKS_KR"/>
    <property type="match status" value="1"/>
</dbReference>
<dbReference type="SUPFAM" id="SSF51735">
    <property type="entry name" value="NAD(P)-binding Rossmann-fold domains"/>
    <property type="match status" value="1"/>
</dbReference>
<organism evidence="3 4">
    <name type="scientific">Parasphaerochaeta coccoides (strain ATCC BAA-1237 / DSM 17374 / SPN1)</name>
    <name type="common">Sphaerochaeta coccoides</name>
    <dbReference type="NCBI Taxonomy" id="760011"/>
    <lineage>
        <taxon>Bacteria</taxon>
        <taxon>Pseudomonadati</taxon>
        <taxon>Spirochaetota</taxon>
        <taxon>Spirochaetia</taxon>
        <taxon>Spirochaetales</taxon>
        <taxon>Sphaerochaetaceae</taxon>
        <taxon>Parasphaerochaeta</taxon>
    </lineage>
</organism>
<proteinExistence type="inferred from homology"/>
<feature type="domain" description="Ketoreductase" evidence="2">
    <location>
        <begin position="8"/>
        <end position="190"/>
    </location>
</feature>
<accession>F4GJ15</accession>
<dbReference type="GO" id="GO:0004316">
    <property type="term" value="F:3-oxoacyl-[acyl-carrier-protein] reductase (NADPH) activity"/>
    <property type="evidence" value="ECO:0007669"/>
    <property type="project" value="UniProtKB-EC"/>
</dbReference>
<keyword evidence="3" id="KW-0560">Oxidoreductase</keyword>
<evidence type="ECO:0000313" key="3">
    <source>
        <dbReference type="EMBL" id="AEC01310.1"/>
    </source>
</evidence>